<keyword evidence="1" id="KW-0472">Membrane</keyword>
<dbReference type="Proteomes" id="UP000708148">
    <property type="component" value="Unassembled WGS sequence"/>
</dbReference>
<keyword evidence="1" id="KW-0812">Transmembrane</keyword>
<dbReference type="EMBL" id="CAJHUC010000681">
    <property type="protein sequence ID" value="CAD7697603.1"/>
    <property type="molecule type" value="Genomic_DNA"/>
</dbReference>
<sequence length="285" mass="30259">MFRTVFGRATASAAAAGAAGTAAAGTGQAHAHARPVRIYAAGTLVDERADNPGLKIEEDWQVPQLQGEEILFSTDEIDQTIQEITSIATGRVKICTSDNDSVEADALDNDVNAVIDQTNVVPANQGMQQLGKMTNIMLNRPSIQREILQAFQQEPELRSMINSLSTQQGCDAALGFSQRAALAPAVDPCVEDVTDGQPRHFLHALVHDIAHGLEMAGAGVARAGQQVGNFLGRLGRWLRGAGDAASRSDASNAEKILGLTMCFAMIVMAVLVAKRVGFVQVASRR</sequence>
<evidence type="ECO:0000313" key="2">
    <source>
        <dbReference type="EMBL" id="CAD7697603.1"/>
    </source>
</evidence>
<organism evidence="2 3">
    <name type="scientific">Ostreobium quekettii</name>
    <dbReference type="NCBI Taxonomy" id="121088"/>
    <lineage>
        <taxon>Eukaryota</taxon>
        <taxon>Viridiplantae</taxon>
        <taxon>Chlorophyta</taxon>
        <taxon>core chlorophytes</taxon>
        <taxon>Ulvophyceae</taxon>
        <taxon>TCBD clade</taxon>
        <taxon>Bryopsidales</taxon>
        <taxon>Ostreobineae</taxon>
        <taxon>Ostreobiaceae</taxon>
        <taxon>Ostreobium</taxon>
    </lineage>
</organism>
<keyword evidence="1" id="KW-1133">Transmembrane helix</keyword>
<accession>A0A8S1IRW7</accession>
<dbReference type="OrthoDB" id="576012at2759"/>
<evidence type="ECO:0000313" key="3">
    <source>
        <dbReference type="Proteomes" id="UP000708148"/>
    </source>
</evidence>
<gene>
    <name evidence="2" type="ORF">OSTQU699_LOCUS2964</name>
</gene>
<comment type="caution">
    <text evidence="2">The sequence shown here is derived from an EMBL/GenBank/DDBJ whole genome shotgun (WGS) entry which is preliminary data.</text>
</comment>
<feature type="transmembrane region" description="Helical" evidence="1">
    <location>
        <begin position="256"/>
        <end position="276"/>
    </location>
</feature>
<reference evidence="2" key="1">
    <citation type="submission" date="2020-12" db="EMBL/GenBank/DDBJ databases">
        <authorList>
            <person name="Iha C."/>
        </authorList>
    </citation>
    <scope>NUCLEOTIDE SEQUENCE</scope>
</reference>
<protein>
    <submittedName>
        <fullName evidence="2">Uncharacterized protein</fullName>
    </submittedName>
</protein>
<keyword evidence="3" id="KW-1185">Reference proteome</keyword>
<name>A0A8S1IRW7_9CHLO</name>
<dbReference type="AlphaFoldDB" id="A0A8S1IRW7"/>
<evidence type="ECO:0000256" key="1">
    <source>
        <dbReference type="SAM" id="Phobius"/>
    </source>
</evidence>
<proteinExistence type="predicted"/>